<gene>
    <name evidence="2" type="ORF">AQUSIP_04770</name>
</gene>
<proteinExistence type="predicted"/>
<feature type="region of interest" description="Disordered" evidence="1">
    <location>
        <begin position="1"/>
        <end position="39"/>
    </location>
</feature>
<accession>A0A5E4PE11</accession>
<sequence>MPEPESDNKQEAETPIQTLAAGMSKSGEPGTKERKKFQSTHAQVMKGLTEAFYQLPKEKTDDAAFLSMVILDAKAARLRAKARTTVESHELAHISGNISATLSKMQQSKSTVAFHSQYVQQFAPLQADANQRQMQAEELGNAITTFLGNLHTKLKGLDTKSESEREKELSELSKQWQQLEAQTDRLGINMESLLQKLNAMHQEAYNMLPAQDKAGLPPPAVPGAAPRAAETVKTAEKPATSEPGQEGPE</sequence>
<dbReference type="EMBL" id="LR699119">
    <property type="protein sequence ID" value="VVC75190.1"/>
    <property type="molecule type" value="Genomic_DNA"/>
</dbReference>
<evidence type="ECO:0000313" key="3">
    <source>
        <dbReference type="Proteomes" id="UP000324194"/>
    </source>
</evidence>
<evidence type="ECO:0000256" key="1">
    <source>
        <dbReference type="SAM" id="MobiDB-lite"/>
    </source>
</evidence>
<dbReference type="AlphaFoldDB" id="A0A5E4PE11"/>
<evidence type="ECO:0000313" key="2">
    <source>
        <dbReference type="EMBL" id="VVC75190.1"/>
    </source>
</evidence>
<feature type="compositionally biased region" description="Basic and acidic residues" evidence="1">
    <location>
        <begin position="1"/>
        <end position="12"/>
    </location>
</feature>
<dbReference type="RefSeq" id="WP_148338264.1">
    <property type="nucleotide sequence ID" value="NZ_LR699119.1"/>
</dbReference>
<feature type="region of interest" description="Disordered" evidence="1">
    <location>
        <begin position="210"/>
        <end position="249"/>
    </location>
</feature>
<dbReference type="KEGG" id="asip:AQUSIP_04770"/>
<protein>
    <submittedName>
        <fullName evidence="2">Uncharacterized protein</fullName>
    </submittedName>
</protein>
<reference evidence="2 3" key="1">
    <citation type="submission" date="2019-08" db="EMBL/GenBank/DDBJ databases">
        <authorList>
            <person name="Guy L."/>
        </authorList>
    </citation>
    <scope>NUCLEOTIDE SEQUENCE [LARGE SCALE GENOMIC DNA]</scope>
    <source>
        <strain evidence="2 3">SGT-108</strain>
    </source>
</reference>
<name>A0A5E4PE11_9COXI</name>
<keyword evidence="3" id="KW-1185">Reference proteome</keyword>
<dbReference type="Proteomes" id="UP000324194">
    <property type="component" value="Chromosome 1"/>
</dbReference>
<organism evidence="2 3">
    <name type="scientific">Aquicella siphonis</name>
    <dbReference type="NCBI Taxonomy" id="254247"/>
    <lineage>
        <taxon>Bacteria</taxon>
        <taxon>Pseudomonadati</taxon>
        <taxon>Pseudomonadota</taxon>
        <taxon>Gammaproteobacteria</taxon>
        <taxon>Legionellales</taxon>
        <taxon>Coxiellaceae</taxon>
        <taxon>Aquicella</taxon>
    </lineage>
</organism>